<evidence type="ECO:0000313" key="2">
    <source>
        <dbReference type="EMBL" id="MCO5975392.1"/>
    </source>
</evidence>
<sequence length="190" mass="20366">MHRLSSRPAGLTLLTTAAALAAAAALLALAGPAHAEEALIQPRTLVVDAHLDRNQAEREILAARRYGSFWSTGEEALARAALAPDFMDRTLPPGRAQGLAGPLAASAGFRQAVPDLRCEIAQMIVSGDRVVSHLRFTGHFSGQFHGRAGQGQAIDFIATDIYRVQDGRIAENWHLEDNLTLLQQMGLVAL</sequence>
<dbReference type="InterPro" id="IPR009959">
    <property type="entry name" value="Cyclase_SnoaL-like"/>
</dbReference>
<dbReference type="EMBL" id="JAMXMC010000001">
    <property type="protein sequence ID" value="MCO5975392.1"/>
    <property type="molecule type" value="Genomic_DNA"/>
</dbReference>
<gene>
    <name evidence="2" type="ORF">M0L44_01475</name>
</gene>
<comment type="caution">
    <text evidence="2">The sequence shown here is derived from an EMBL/GenBank/DDBJ whole genome shotgun (WGS) entry which is preliminary data.</text>
</comment>
<dbReference type="PANTHER" id="PTHR38436:SF1">
    <property type="entry name" value="ESTER CYCLASE"/>
    <property type="match status" value="1"/>
</dbReference>
<name>A0ABT1BGM5_9BURK</name>
<accession>A0ABT1BGM5</accession>
<evidence type="ECO:0000256" key="1">
    <source>
        <dbReference type="SAM" id="SignalP"/>
    </source>
</evidence>
<protein>
    <submittedName>
        <fullName evidence="2">Ester cyclase</fullName>
    </submittedName>
</protein>
<dbReference type="Pfam" id="PF07366">
    <property type="entry name" value="SnoaL"/>
    <property type="match status" value="1"/>
</dbReference>
<dbReference type="InterPro" id="IPR032710">
    <property type="entry name" value="NTF2-like_dom_sf"/>
</dbReference>
<reference evidence="2 3" key="1">
    <citation type="submission" date="2022-06" db="EMBL/GenBank/DDBJ databases">
        <title>Ideonella sp. NS12-5 Genome sequencing and assembly.</title>
        <authorList>
            <person name="Jung Y."/>
        </authorList>
    </citation>
    <scope>NUCLEOTIDE SEQUENCE [LARGE SCALE GENOMIC DNA]</scope>
    <source>
        <strain evidence="2 3">NS12-5</strain>
    </source>
</reference>
<feature type="signal peptide" evidence="1">
    <location>
        <begin position="1"/>
        <end position="35"/>
    </location>
</feature>
<dbReference type="PANTHER" id="PTHR38436">
    <property type="entry name" value="POLYKETIDE CYCLASE SNOAL-LIKE DOMAIN"/>
    <property type="match status" value="1"/>
</dbReference>
<dbReference type="SUPFAM" id="SSF54427">
    <property type="entry name" value="NTF2-like"/>
    <property type="match status" value="1"/>
</dbReference>
<dbReference type="RefSeq" id="WP_252767835.1">
    <property type="nucleotide sequence ID" value="NZ_JAMXMC010000001.1"/>
</dbReference>
<dbReference type="Proteomes" id="UP001204851">
    <property type="component" value="Unassembled WGS sequence"/>
</dbReference>
<keyword evidence="3" id="KW-1185">Reference proteome</keyword>
<organism evidence="2 3">
    <name type="scientific">Ideonella oryzae</name>
    <dbReference type="NCBI Taxonomy" id="2937441"/>
    <lineage>
        <taxon>Bacteria</taxon>
        <taxon>Pseudomonadati</taxon>
        <taxon>Pseudomonadota</taxon>
        <taxon>Betaproteobacteria</taxon>
        <taxon>Burkholderiales</taxon>
        <taxon>Sphaerotilaceae</taxon>
        <taxon>Ideonella</taxon>
    </lineage>
</organism>
<keyword evidence="1" id="KW-0732">Signal</keyword>
<feature type="chain" id="PRO_5046662838" evidence="1">
    <location>
        <begin position="36"/>
        <end position="190"/>
    </location>
</feature>
<evidence type="ECO:0000313" key="3">
    <source>
        <dbReference type="Proteomes" id="UP001204851"/>
    </source>
</evidence>
<proteinExistence type="predicted"/>
<dbReference type="Gene3D" id="3.10.450.50">
    <property type="match status" value="1"/>
</dbReference>